<evidence type="ECO:0000259" key="2">
    <source>
        <dbReference type="Pfam" id="PF00496"/>
    </source>
</evidence>
<feature type="domain" description="Solute-binding protein family 5" evidence="2">
    <location>
        <begin position="133"/>
        <end position="389"/>
    </location>
</feature>
<keyword evidence="1" id="KW-1133">Transmembrane helix</keyword>
<name>A0A1F7GEV9_9BACT</name>
<dbReference type="GO" id="GO:0043190">
    <property type="term" value="C:ATP-binding cassette (ABC) transporter complex"/>
    <property type="evidence" value="ECO:0007669"/>
    <property type="project" value="InterPro"/>
</dbReference>
<dbReference type="InterPro" id="IPR000914">
    <property type="entry name" value="SBP_5_dom"/>
</dbReference>
<evidence type="ECO:0000256" key="1">
    <source>
        <dbReference type="SAM" id="Phobius"/>
    </source>
</evidence>
<comment type="caution">
    <text evidence="3">The sequence shown here is derived from an EMBL/GenBank/DDBJ whole genome shotgun (WGS) entry which is preliminary data.</text>
</comment>
<protein>
    <recommendedName>
        <fullName evidence="2">Solute-binding protein family 5 domain-containing protein</fullName>
    </recommendedName>
</protein>
<feature type="transmembrane region" description="Helical" evidence="1">
    <location>
        <begin position="26"/>
        <end position="47"/>
    </location>
</feature>
<dbReference type="InterPro" id="IPR030678">
    <property type="entry name" value="Peptide/Ni-bd"/>
</dbReference>
<evidence type="ECO:0000313" key="4">
    <source>
        <dbReference type="Proteomes" id="UP000176850"/>
    </source>
</evidence>
<dbReference type="GO" id="GO:0015833">
    <property type="term" value="P:peptide transport"/>
    <property type="evidence" value="ECO:0007669"/>
    <property type="project" value="TreeGrafter"/>
</dbReference>
<dbReference type="Pfam" id="PF00496">
    <property type="entry name" value="SBP_bac_5"/>
    <property type="match status" value="2"/>
</dbReference>
<proteinExistence type="predicted"/>
<feature type="domain" description="Solute-binding protein family 5" evidence="2">
    <location>
        <begin position="89"/>
        <end position="129"/>
    </location>
</feature>
<dbReference type="PANTHER" id="PTHR30290">
    <property type="entry name" value="PERIPLASMIC BINDING COMPONENT OF ABC TRANSPORTER"/>
    <property type="match status" value="1"/>
</dbReference>
<dbReference type="SUPFAM" id="SSF53850">
    <property type="entry name" value="Periplasmic binding protein-like II"/>
    <property type="match status" value="1"/>
</dbReference>
<reference evidence="3 4" key="1">
    <citation type="journal article" date="2016" name="Nat. Commun.">
        <title>Thousands of microbial genomes shed light on interconnected biogeochemical processes in an aquifer system.</title>
        <authorList>
            <person name="Anantharaman K."/>
            <person name="Brown C.T."/>
            <person name="Hug L.A."/>
            <person name="Sharon I."/>
            <person name="Castelle C.J."/>
            <person name="Probst A.J."/>
            <person name="Thomas B.C."/>
            <person name="Singh A."/>
            <person name="Wilkins M.J."/>
            <person name="Karaoz U."/>
            <person name="Brodie E.L."/>
            <person name="Williams K.H."/>
            <person name="Hubbard S.S."/>
            <person name="Banfield J.F."/>
        </authorList>
    </citation>
    <scope>NUCLEOTIDE SEQUENCE [LARGE SCALE GENOMIC DNA]</scope>
</reference>
<dbReference type="PIRSF" id="PIRSF002741">
    <property type="entry name" value="MppA"/>
    <property type="match status" value="1"/>
</dbReference>
<dbReference type="Proteomes" id="UP000176850">
    <property type="component" value="Unassembled WGS sequence"/>
</dbReference>
<accession>A0A1F7GEV9</accession>
<dbReference type="GO" id="GO:1904680">
    <property type="term" value="F:peptide transmembrane transporter activity"/>
    <property type="evidence" value="ECO:0007669"/>
    <property type="project" value="TreeGrafter"/>
</dbReference>
<dbReference type="Gene3D" id="3.90.76.10">
    <property type="entry name" value="Dipeptide-binding Protein, Domain 1"/>
    <property type="match status" value="1"/>
</dbReference>
<keyword evidence="1" id="KW-0812">Transmembrane</keyword>
<dbReference type="InterPro" id="IPR039424">
    <property type="entry name" value="SBP_5"/>
</dbReference>
<evidence type="ECO:0000313" key="3">
    <source>
        <dbReference type="EMBL" id="OGK17460.1"/>
    </source>
</evidence>
<organism evidence="3 4">
    <name type="scientific">Candidatus Roizmanbacteria bacterium RIFCSPHIGHO2_01_FULL_39_24</name>
    <dbReference type="NCBI Taxonomy" id="1802032"/>
    <lineage>
        <taxon>Bacteria</taxon>
        <taxon>Candidatus Roizmaniibacteriota</taxon>
    </lineage>
</organism>
<gene>
    <name evidence="3" type="ORF">A2799_03710</name>
</gene>
<dbReference type="Gene3D" id="3.40.190.10">
    <property type="entry name" value="Periplasmic binding protein-like II"/>
    <property type="match status" value="1"/>
</dbReference>
<sequence length="454" mass="52581">MNLVYKKLRYYYWLLKAFFKKNLRSIIVSCVGSFFLIFLIVNFYPYLSALILRKHDVIGIVGTYKLQNPPSEILNLISNPLINVNDKGQIVPLLINKYEISKDQKIYRFHLKPNLYWSNKTRFTARDIRLDLKGTEMKVIDDLTIEFHLDQPLSIFPIYLTKPLIKYPLIGIAGLYDRQSYKSNRGTIKEITLVPNKKDFATITYKMYTNEDVLGTAYKKGEIRLFKTNKKTIADSFNSFNNTIISKTVDYTQIITLFFNTEAGMLEDKDVRKALVEAIPNNKVFGQIASGPIPPTSWAFYSSIKQYPFDPEKSRTVIEKNATASAPAQLSISTFYDYIDLGEDIKKSLENIGVKVTLKVLSYIPPDFEMLLSSWSPPTDPDQYFYWHSTQAVLENRNITHLKSLKVDNYLEKGRAQLGVAGRKAVYQQFQKAIMDEVPAHFMYYPYEYTIERK</sequence>
<keyword evidence="1" id="KW-0472">Membrane</keyword>
<dbReference type="PANTHER" id="PTHR30290:SF81">
    <property type="entry name" value="OLIGOPEPTIDE-BINDING PROTEIN OPPA"/>
    <property type="match status" value="1"/>
</dbReference>
<dbReference type="GO" id="GO:0042597">
    <property type="term" value="C:periplasmic space"/>
    <property type="evidence" value="ECO:0007669"/>
    <property type="project" value="UniProtKB-ARBA"/>
</dbReference>
<dbReference type="Gene3D" id="3.10.105.10">
    <property type="entry name" value="Dipeptide-binding Protein, Domain 3"/>
    <property type="match status" value="1"/>
</dbReference>
<dbReference type="AlphaFoldDB" id="A0A1F7GEV9"/>
<dbReference type="EMBL" id="MFZH01000045">
    <property type="protein sequence ID" value="OGK17460.1"/>
    <property type="molecule type" value="Genomic_DNA"/>
</dbReference>